<accession>A0A1E3KVM4</accession>
<dbReference type="InterPro" id="IPR016152">
    <property type="entry name" value="PTrfase/Anion_transptr"/>
</dbReference>
<evidence type="ECO:0000313" key="1">
    <source>
        <dbReference type="EMBL" id="ODO62850.1"/>
    </source>
</evidence>
<dbReference type="Pfam" id="PF00359">
    <property type="entry name" value="PTS_EIIA_2"/>
    <property type="match status" value="1"/>
</dbReference>
<sequence length="156" mass="17612">MLEDYVKPDTVFLQLNVKNRNELFALIAKDLFKKGYVKEGFLDFLTHREDNYPTGLRLESGAVAIPHGDPKFIKKPFVAVVTLEQPIVMQRMDDSNQNLPVDELFVLGLDSGTGHIELLQTIIKLIQQGSFVDQIQATKNEEQVLQVIAETEAAEK</sequence>
<organism evidence="1 2">
    <name type="scientific">Lactiplantibacillus plantarum</name>
    <name type="common">Lactobacillus plantarum</name>
    <dbReference type="NCBI Taxonomy" id="1590"/>
    <lineage>
        <taxon>Bacteria</taxon>
        <taxon>Bacillati</taxon>
        <taxon>Bacillota</taxon>
        <taxon>Bacilli</taxon>
        <taxon>Lactobacillales</taxon>
        <taxon>Lactobacillaceae</taxon>
        <taxon>Lactiplantibacillus</taxon>
    </lineage>
</organism>
<dbReference type="PROSITE" id="PS51094">
    <property type="entry name" value="PTS_EIIA_TYPE_2"/>
    <property type="match status" value="1"/>
</dbReference>
<reference evidence="1 2" key="1">
    <citation type="submission" date="2016-08" db="EMBL/GenBank/DDBJ databases">
        <title>Genome sequencing of Lactobacillus plantarum JSA22, isolated from fermented soybean paste.</title>
        <authorList>
            <person name="Choi H.S."/>
        </authorList>
    </citation>
    <scope>NUCLEOTIDE SEQUENCE [LARGE SCALE GENOMIC DNA]</scope>
    <source>
        <strain evidence="1 2">JSA22</strain>
    </source>
</reference>
<dbReference type="PANTHER" id="PTHR47738:SF3">
    <property type="entry name" value="PHOSPHOTRANSFERASE SYSTEM MANNITOL_FRUCTOSE-SPECIFIC IIA DOMAIN CONTAINING PROTEIN"/>
    <property type="match status" value="1"/>
</dbReference>
<dbReference type="EMBL" id="MCOL01000001">
    <property type="protein sequence ID" value="ODO62850.1"/>
    <property type="molecule type" value="Genomic_DNA"/>
</dbReference>
<gene>
    <name evidence="1" type="ORF">LPJSA22_02868</name>
</gene>
<dbReference type="InterPro" id="IPR051541">
    <property type="entry name" value="PTS_SugarTrans_NitroReg"/>
</dbReference>
<dbReference type="Gene3D" id="3.40.930.10">
    <property type="entry name" value="Mannitol-specific EII, Chain A"/>
    <property type="match status" value="1"/>
</dbReference>
<name>A0A1E3KVM4_LACPN</name>
<dbReference type="InterPro" id="IPR002178">
    <property type="entry name" value="PTS_EIIA_type-2_dom"/>
</dbReference>
<protein>
    <submittedName>
        <fullName evidence="1">Protein-N(Pi)-phosphohistidine--sugar phosphotransferase</fullName>
        <ecNumber evidence="1">2.7.1.191</ecNumber>
    </submittedName>
</protein>
<dbReference type="PANTHER" id="PTHR47738">
    <property type="entry name" value="PTS SYSTEM FRUCTOSE-LIKE EIIA COMPONENT-RELATED"/>
    <property type="match status" value="1"/>
</dbReference>
<dbReference type="RefSeq" id="WP_063722104.1">
    <property type="nucleotide sequence ID" value="NZ_AP028145.1"/>
</dbReference>
<dbReference type="Proteomes" id="UP000094892">
    <property type="component" value="Unassembled WGS sequence"/>
</dbReference>
<dbReference type="CDD" id="cd00211">
    <property type="entry name" value="PTS_IIA_fru"/>
    <property type="match status" value="1"/>
</dbReference>
<keyword evidence="1" id="KW-0808">Transferase</keyword>
<comment type="caution">
    <text evidence="1">The sequence shown here is derived from an EMBL/GenBank/DDBJ whole genome shotgun (WGS) entry which is preliminary data.</text>
</comment>
<dbReference type="GO" id="GO:0016740">
    <property type="term" value="F:transferase activity"/>
    <property type="evidence" value="ECO:0007669"/>
    <property type="project" value="UniProtKB-KW"/>
</dbReference>
<dbReference type="AlphaFoldDB" id="A0A1E3KVM4"/>
<proteinExistence type="predicted"/>
<dbReference type="PATRIC" id="fig|1590.210.peg.3132"/>
<dbReference type="SUPFAM" id="SSF55804">
    <property type="entry name" value="Phoshotransferase/anion transport protein"/>
    <property type="match status" value="1"/>
</dbReference>
<evidence type="ECO:0000313" key="2">
    <source>
        <dbReference type="Proteomes" id="UP000094892"/>
    </source>
</evidence>
<dbReference type="EC" id="2.7.1.191" evidence="1"/>